<dbReference type="InterPro" id="IPR011009">
    <property type="entry name" value="Kinase-like_dom_sf"/>
</dbReference>
<accession>A0A8J3S7Y9</accession>
<dbReference type="RefSeq" id="WP_068926734.1">
    <property type="nucleotide sequence ID" value="NZ_BMQP01000006.1"/>
</dbReference>
<dbReference type="EMBL" id="BOOI01000081">
    <property type="protein sequence ID" value="GIH88484.1"/>
    <property type="molecule type" value="Genomic_DNA"/>
</dbReference>
<evidence type="ECO:0000313" key="2">
    <source>
        <dbReference type="Proteomes" id="UP000655044"/>
    </source>
</evidence>
<protein>
    <submittedName>
        <fullName evidence="1">Aminoglycoside O-phosphotransferase</fullName>
    </submittedName>
</protein>
<reference evidence="1" key="1">
    <citation type="submission" date="2021-01" db="EMBL/GenBank/DDBJ databases">
        <title>Whole genome shotgun sequence of Planobispora rosea NBRC 15558.</title>
        <authorList>
            <person name="Komaki H."/>
            <person name="Tamura T."/>
        </authorList>
    </citation>
    <scope>NUCLEOTIDE SEQUENCE</scope>
    <source>
        <strain evidence="1">NBRC 15558</strain>
    </source>
</reference>
<proteinExistence type="predicted"/>
<dbReference type="Proteomes" id="UP000655044">
    <property type="component" value="Unassembled WGS sequence"/>
</dbReference>
<evidence type="ECO:0000313" key="1">
    <source>
        <dbReference type="EMBL" id="GIH88484.1"/>
    </source>
</evidence>
<comment type="caution">
    <text evidence="1">The sequence shown here is derived from an EMBL/GenBank/DDBJ whole genome shotgun (WGS) entry which is preliminary data.</text>
</comment>
<gene>
    <name evidence="1" type="ORF">Pro02_68920</name>
</gene>
<organism evidence="1 2">
    <name type="scientific">Planobispora rosea</name>
    <dbReference type="NCBI Taxonomy" id="35762"/>
    <lineage>
        <taxon>Bacteria</taxon>
        <taxon>Bacillati</taxon>
        <taxon>Actinomycetota</taxon>
        <taxon>Actinomycetes</taxon>
        <taxon>Streptosporangiales</taxon>
        <taxon>Streptosporangiaceae</taxon>
        <taxon>Planobispora</taxon>
    </lineage>
</organism>
<sequence length="299" mass="32168">MIDLTLDPVTEARLVNRFGPGFHDWSAALPGLLERLSRRWDLEVVASVAAGGTSRAFHVRRAGGAAVLKLTPDPEIGVTEATALRAWAGNAHVVSLIDSDGESGALLLEAVEPGDRVGRLPIEDAATLLRHLRLAEIPEGALPTLRRRIGFLFELTVDRWRNGPAQEHLDPGLIERCRSAALTLASDGPAGLVHGDLHPGNVLVGDRHGLVVIDPRPSIGDPAFDAVDWVLARATEVDEVEGNVTRLAALVPALDPDRLMGWCRAAAVMIAVSRLNRGLHDQETRLLTELAEASRPLPR</sequence>
<dbReference type="Gene3D" id="3.90.1200.10">
    <property type="match status" value="1"/>
</dbReference>
<dbReference type="AlphaFoldDB" id="A0A8J3S7Y9"/>
<dbReference type="GO" id="GO:0019748">
    <property type="term" value="P:secondary metabolic process"/>
    <property type="evidence" value="ECO:0007669"/>
    <property type="project" value="InterPro"/>
</dbReference>
<dbReference type="Pfam" id="PF04655">
    <property type="entry name" value="APH_6_hur"/>
    <property type="match status" value="1"/>
</dbReference>
<dbReference type="InterPro" id="IPR006748">
    <property type="entry name" value="NH2Glyco/OHUrea_AB-resist_kin"/>
</dbReference>
<keyword evidence="2" id="KW-1185">Reference proteome</keyword>
<dbReference type="GO" id="GO:0016773">
    <property type="term" value="F:phosphotransferase activity, alcohol group as acceptor"/>
    <property type="evidence" value="ECO:0007669"/>
    <property type="project" value="InterPro"/>
</dbReference>
<dbReference type="SUPFAM" id="SSF56112">
    <property type="entry name" value="Protein kinase-like (PK-like)"/>
    <property type="match status" value="1"/>
</dbReference>
<name>A0A8J3S7Y9_PLARO</name>
<dbReference type="OrthoDB" id="3638028at2"/>